<organism evidence="1 2">
    <name type="scientific">Tolypocladium ophioglossoides (strain CBS 100239)</name>
    <name type="common">Snaketongue truffleclub</name>
    <name type="synonym">Elaphocordyceps ophioglossoides</name>
    <dbReference type="NCBI Taxonomy" id="1163406"/>
    <lineage>
        <taxon>Eukaryota</taxon>
        <taxon>Fungi</taxon>
        <taxon>Dikarya</taxon>
        <taxon>Ascomycota</taxon>
        <taxon>Pezizomycotina</taxon>
        <taxon>Sordariomycetes</taxon>
        <taxon>Hypocreomycetidae</taxon>
        <taxon>Hypocreales</taxon>
        <taxon>Ophiocordycipitaceae</taxon>
        <taxon>Tolypocladium</taxon>
    </lineage>
</organism>
<proteinExistence type="predicted"/>
<dbReference type="Proteomes" id="UP000036947">
    <property type="component" value="Unassembled WGS sequence"/>
</dbReference>
<sequence>MASAQLSLKQTREAILENGFFSLDDEAVGRNMDKMDEDGTPLASAGGLQFCKDNVLDNPRIRHILDFFFEWFGLGLYRSFSARPGDYVFQKNDREYPEVEGKCLLVHLLSKGSQVTLWEGSHRQPLPYVKGENNLWLVPRASLKRFGLSPTSHTFNQGGFIILDPRTAVEISQGGTATLAFGTKDVLNNWWRPMKIPRSKEIESIINNMEDSTFGMNVKYIDVMDDR</sequence>
<protein>
    <submittedName>
        <fullName evidence="1">Uncharacterized protein</fullName>
    </submittedName>
</protein>
<keyword evidence="2" id="KW-1185">Reference proteome</keyword>
<name>A0A0L0MXI4_TOLOC</name>
<dbReference type="STRING" id="1163406.A0A0L0MXI4"/>
<dbReference type="EMBL" id="LFRF01000056">
    <property type="protein sequence ID" value="KND86491.1"/>
    <property type="molecule type" value="Genomic_DNA"/>
</dbReference>
<accession>A0A0L0MXI4</accession>
<comment type="caution">
    <text evidence="1">The sequence shown here is derived from an EMBL/GenBank/DDBJ whole genome shotgun (WGS) entry which is preliminary data.</text>
</comment>
<evidence type="ECO:0000313" key="2">
    <source>
        <dbReference type="Proteomes" id="UP000036947"/>
    </source>
</evidence>
<dbReference type="OrthoDB" id="4905726at2759"/>
<reference evidence="1 2" key="1">
    <citation type="journal article" date="2015" name="BMC Genomics">
        <title>The genome of the truffle-parasite Tolypocladium ophioglossoides and the evolution of antifungal peptaibiotics.</title>
        <authorList>
            <person name="Quandt C.A."/>
            <person name="Bushley K.E."/>
            <person name="Spatafora J.W."/>
        </authorList>
    </citation>
    <scope>NUCLEOTIDE SEQUENCE [LARGE SCALE GENOMIC DNA]</scope>
    <source>
        <strain evidence="1 2">CBS 100239</strain>
    </source>
</reference>
<gene>
    <name evidence="1" type="ORF">TOPH_08899</name>
</gene>
<dbReference type="AlphaFoldDB" id="A0A0L0MXI4"/>
<evidence type="ECO:0000313" key="1">
    <source>
        <dbReference type="EMBL" id="KND86491.1"/>
    </source>
</evidence>